<dbReference type="SUPFAM" id="SSF54695">
    <property type="entry name" value="POZ domain"/>
    <property type="match status" value="1"/>
</dbReference>
<evidence type="ECO:0000313" key="4">
    <source>
        <dbReference type="Proteomes" id="UP000710849"/>
    </source>
</evidence>
<dbReference type="PANTHER" id="PTHR47843">
    <property type="entry name" value="BTB DOMAIN-CONTAINING PROTEIN-RELATED"/>
    <property type="match status" value="1"/>
</dbReference>
<feature type="region of interest" description="Disordered" evidence="1">
    <location>
        <begin position="26"/>
        <end position="65"/>
    </location>
</feature>
<feature type="domain" description="BTB" evidence="2">
    <location>
        <begin position="121"/>
        <end position="188"/>
    </location>
</feature>
<proteinExistence type="predicted"/>
<accession>A0A9P5LTE7</accession>
<evidence type="ECO:0000259" key="2">
    <source>
        <dbReference type="PROSITE" id="PS50097"/>
    </source>
</evidence>
<dbReference type="RefSeq" id="XP_038730118.1">
    <property type="nucleotide sequence ID" value="XM_038879036.1"/>
</dbReference>
<organism evidence="3 4">
    <name type="scientific">Botrytis byssoidea</name>
    <dbReference type="NCBI Taxonomy" id="139641"/>
    <lineage>
        <taxon>Eukaryota</taxon>
        <taxon>Fungi</taxon>
        <taxon>Dikarya</taxon>
        <taxon>Ascomycota</taxon>
        <taxon>Pezizomycotina</taxon>
        <taxon>Leotiomycetes</taxon>
        <taxon>Helotiales</taxon>
        <taxon>Sclerotiniaceae</taxon>
        <taxon>Botrytis</taxon>
    </lineage>
</organism>
<evidence type="ECO:0000256" key="1">
    <source>
        <dbReference type="SAM" id="MobiDB-lite"/>
    </source>
</evidence>
<feature type="compositionally biased region" description="Low complexity" evidence="1">
    <location>
        <begin position="49"/>
        <end position="64"/>
    </location>
</feature>
<sequence>MFAWYFIIHVPFCFIGSSRRDNEYASTKSASRNATPPVLKLSRPSENGSTLPTTHTLTPTHNNSIFGDVEKVSKPADSITVNTKPVEPTEAIENDSPAKRRISGVDMRPYKKTRLLASFSETVKLIVGPKDGTKTFVVHKDMLCAASPFFEAGFKPEWQKGGDATMELPEDDPIYFAPLVYWIYNNEIVYLCGSLIAPMGELAKVYQLAEKYMMPRLQNDLIDSLVYETITNGQLLVPRTISSIFENSPAASKLLLFAVNRSLKDWAYFRHLVSEPEEFSADFLFEIFKAFAMNPEVGVKYTFLKSDNQYCELYHIHEAEEEGKCKSLKLPEHVASD</sequence>
<dbReference type="AlphaFoldDB" id="A0A9P5LTE7"/>
<evidence type="ECO:0000313" key="3">
    <source>
        <dbReference type="EMBL" id="KAF7934161.1"/>
    </source>
</evidence>
<dbReference type="EMBL" id="RCSW01000018">
    <property type="protein sequence ID" value="KAF7934161.1"/>
    <property type="molecule type" value="Genomic_DNA"/>
</dbReference>
<dbReference type="Gene3D" id="3.30.710.10">
    <property type="entry name" value="Potassium Channel Kv1.1, Chain A"/>
    <property type="match status" value="1"/>
</dbReference>
<dbReference type="PROSITE" id="PS50097">
    <property type="entry name" value="BTB"/>
    <property type="match status" value="1"/>
</dbReference>
<dbReference type="InterPro" id="IPR000210">
    <property type="entry name" value="BTB/POZ_dom"/>
</dbReference>
<keyword evidence="4" id="KW-1185">Reference proteome</keyword>
<dbReference type="InterPro" id="IPR011333">
    <property type="entry name" value="SKP1/BTB/POZ_sf"/>
</dbReference>
<dbReference type="Proteomes" id="UP000710849">
    <property type="component" value="Unassembled WGS sequence"/>
</dbReference>
<gene>
    <name evidence="3" type="ORF">EAE97_008521</name>
</gene>
<reference evidence="3 4" key="1">
    <citation type="journal article" date="2020" name="Genome Biol. Evol.">
        <title>Comparative genomics of Sclerotiniaceae.</title>
        <authorList>
            <person name="Valero Jimenez C.A."/>
            <person name="Steentjes M."/>
            <person name="Scholten O.E."/>
            <person name="Van Kan J.A.L."/>
        </authorList>
    </citation>
    <scope>NUCLEOTIDE SEQUENCE [LARGE SCALE GENOMIC DNA]</scope>
    <source>
        <strain evidence="3 4">MUCL 94</strain>
    </source>
</reference>
<name>A0A9P5LTE7_9HELO</name>
<dbReference type="SMART" id="SM00225">
    <property type="entry name" value="BTB"/>
    <property type="match status" value="1"/>
</dbReference>
<dbReference type="GeneID" id="62152109"/>
<protein>
    <recommendedName>
        <fullName evidence="2">BTB domain-containing protein</fullName>
    </recommendedName>
</protein>
<comment type="caution">
    <text evidence="3">The sequence shown here is derived from an EMBL/GenBank/DDBJ whole genome shotgun (WGS) entry which is preliminary data.</text>
</comment>
<dbReference type="PANTHER" id="PTHR47843:SF7">
    <property type="entry name" value="BTB DOMAIN-CONTAINING PROTEIN"/>
    <property type="match status" value="1"/>
</dbReference>
<dbReference type="CDD" id="cd18186">
    <property type="entry name" value="BTB_POZ_ZBTB_KLHL-like"/>
    <property type="match status" value="1"/>
</dbReference>
<dbReference type="Pfam" id="PF00651">
    <property type="entry name" value="BTB"/>
    <property type="match status" value="1"/>
</dbReference>